<evidence type="ECO:0000256" key="6">
    <source>
        <dbReference type="ARBA" id="ARBA00022605"/>
    </source>
</evidence>
<comment type="catalytic activity">
    <reaction evidence="11 12">
        <text>L-aspartate 4-semialdehyde + pyruvate = (2S,4S)-4-hydroxy-2,3,4,5-tetrahydrodipicolinate + H2O + H(+)</text>
        <dbReference type="Rhea" id="RHEA:34171"/>
        <dbReference type="ChEBI" id="CHEBI:15361"/>
        <dbReference type="ChEBI" id="CHEBI:15377"/>
        <dbReference type="ChEBI" id="CHEBI:15378"/>
        <dbReference type="ChEBI" id="CHEBI:67139"/>
        <dbReference type="ChEBI" id="CHEBI:537519"/>
        <dbReference type="EC" id="4.3.3.7"/>
    </reaction>
</comment>
<dbReference type="GO" id="GO:0019877">
    <property type="term" value="P:diaminopimelate biosynthetic process"/>
    <property type="evidence" value="ECO:0007669"/>
    <property type="project" value="UniProtKB-UniRule"/>
</dbReference>
<comment type="caution">
    <text evidence="12">Was originally thought to be a dihydrodipicolinate synthase (DHDPS), catalyzing the condensation of (S)-aspartate-beta-semialdehyde [(S)-ASA] and pyruvate to dihydrodipicolinate (DHDP). However, it was shown in E.coli that the product of the enzymatic reaction is not dihydrodipicolinate but in fact (4S)-4-hydroxy-2,3,4,5-tetrahydro-(2S)-dipicolinic acid (HTPA), and that the consecutive dehydration reaction leading to DHDP is not spontaneous but catalyzed by DapB.</text>
</comment>
<dbReference type="InterPro" id="IPR005263">
    <property type="entry name" value="DapA"/>
</dbReference>
<dbReference type="PANTHER" id="PTHR12128:SF66">
    <property type="entry name" value="4-HYDROXY-2-OXOGLUTARATE ALDOLASE, MITOCHONDRIAL"/>
    <property type="match status" value="1"/>
</dbReference>
<keyword evidence="10 12" id="KW-0704">Schiff base</keyword>
<dbReference type="GO" id="GO:0009089">
    <property type="term" value="P:lysine biosynthetic process via diaminopimelate"/>
    <property type="evidence" value="ECO:0007669"/>
    <property type="project" value="UniProtKB-UniRule"/>
</dbReference>
<gene>
    <name evidence="12" type="primary">dapA</name>
    <name evidence="16" type="ORF">H8695_02475</name>
</gene>
<keyword evidence="17" id="KW-1185">Reference proteome</keyword>
<comment type="subunit">
    <text evidence="12">Homotetramer; dimer of dimers.</text>
</comment>
<keyword evidence="8 12" id="KW-0457">Lysine biosynthesis</keyword>
<dbReference type="Pfam" id="PF00701">
    <property type="entry name" value="DHDPS"/>
    <property type="match status" value="1"/>
</dbReference>
<evidence type="ECO:0000256" key="11">
    <source>
        <dbReference type="ARBA" id="ARBA00047836"/>
    </source>
</evidence>
<evidence type="ECO:0000256" key="8">
    <source>
        <dbReference type="ARBA" id="ARBA00023154"/>
    </source>
</evidence>
<feature type="binding site" evidence="12 15">
    <location>
        <position position="49"/>
    </location>
    <ligand>
        <name>pyruvate</name>
        <dbReference type="ChEBI" id="CHEBI:15361"/>
    </ligand>
</feature>
<comment type="pathway">
    <text evidence="2 12">Amino-acid biosynthesis; L-lysine biosynthesis via DAP pathway; (S)-tetrahydrodipicolinate from L-aspartate: step 3/4.</text>
</comment>
<accession>A0A926DC94</accession>
<feature type="binding site" evidence="12 15">
    <location>
        <position position="207"/>
    </location>
    <ligand>
        <name>pyruvate</name>
        <dbReference type="ChEBI" id="CHEBI:15361"/>
    </ligand>
</feature>
<evidence type="ECO:0000256" key="10">
    <source>
        <dbReference type="ARBA" id="ARBA00023270"/>
    </source>
</evidence>
<protein>
    <recommendedName>
        <fullName evidence="4 12">4-hydroxy-tetrahydrodipicolinate synthase</fullName>
        <shortName evidence="12">HTPA synthase</shortName>
        <ecNumber evidence="4 12">4.3.3.7</ecNumber>
    </recommendedName>
</protein>
<keyword evidence="5 12" id="KW-0963">Cytoplasm</keyword>
<evidence type="ECO:0000256" key="4">
    <source>
        <dbReference type="ARBA" id="ARBA00012086"/>
    </source>
</evidence>
<dbReference type="EC" id="4.3.3.7" evidence="4 12"/>
<dbReference type="Proteomes" id="UP000620366">
    <property type="component" value="Unassembled WGS sequence"/>
</dbReference>
<comment type="caution">
    <text evidence="16">The sequence shown here is derived from an EMBL/GenBank/DDBJ whole genome shotgun (WGS) entry which is preliminary data.</text>
</comment>
<evidence type="ECO:0000256" key="1">
    <source>
        <dbReference type="ARBA" id="ARBA00003294"/>
    </source>
</evidence>
<dbReference type="AlphaFoldDB" id="A0A926DC94"/>
<comment type="similarity">
    <text evidence="3 12 13">Belongs to the DapA family.</text>
</comment>
<dbReference type="SUPFAM" id="SSF51569">
    <property type="entry name" value="Aldolase"/>
    <property type="match status" value="1"/>
</dbReference>
<sequence length="296" mass="31855">MKKLIFEGSAVAIVTPFHEDGSVNYEKLAELIEFQISSGTDAIVICGTTGESATMTVEEDMKSIEFTVRQVAGRVPVIAGAGSNNTQTAIETSRHAESVGADALLLVTPYYNKTTQRGLVRHYTAIAESVTIPIILYNVPSRTGLNITPETCEQLAKIPNIVAIKEASGNLSQVAQIAARCGDELAIYSGNDDQILPVLSLGGKGVISVLANILPRETHEICELFFDGKVAESTKMQLDYLDLINTLFIEVNPIPVKEAMNLMGMGAGPLRLPLCEMSEANHAVLKACLERHGLLK</sequence>
<dbReference type="InterPro" id="IPR020624">
    <property type="entry name" value="Schiff_base-form_aldolases_CS"/>
</dbReference>
<evidence type="ECO:0000256" key="13">
    <source>
        <dbReference type="PIRNR" id="PIRNR001365"/>
    </source>
</evidence>
<name>A0A926DC94_9FIRM</name>
<evidence type="ECO:0000256" key="2">
    <source>
        <dbReference type="ARBA" id="ARBA00005120"/>
    </source>
</evidence>
<dbReference type="Gene3D" id="3.20.20.70">
    <property type="entry name" value="Aldolase class I"/>
    <property type="match status" value="1"/>
</dbReference>
<feature type="site" description="Part of a proton relay during catalysis" evidence="12">
    <location>
        <position position="48"/>
    </location>
</feature>
<dbReference type="InterPro" id="IPR020625">
    <property type="entry name" value="Schiff_base-form_aldolases_AS"/>
</dbReference>
<dbReference type="PRINTS" id="PR00146">
    <property type="entry name" value="DHPICSNTHASE"/>
</dbReference>
<feature type="site" description="Part of a proton relay during catalysis" evidence="12">
    <location>
        <position position="111"/>
    </location>
</feature>
<evidence type="ECO:0000256" key="12">
    <source>
        <dbReference type="HAMAP-Rule" id="MF_00418"/>
    </source>
</evidence>
<dbReference type="PROSITE" id="PS00665">
    <property type="entry name" value="DHDPS_1"/>
    <property type="match status" value="1"/>
</dbReference>
<dbReference type="PIRSF" id="PIRSF001365">
    <property type="entry name" value="DHDPS"/>
    <property type="match status" value="1"/>
</dbReference>
<feature type="active site" description="Proton donor/acceptor" evidence="12 14">
    <location>
        <position position="137"/>
    </location>
</feature>
<evidence type="ECO:0000256" key="5">
    <source>
        <dbReference type="ARBA" id="ARBA00022490"/>
    </source>
</evidence>
<evidence type="ECO:0000313" key="16">
    <source>
        <dbReference type="EMBL" id="MBC8535561.1"/>
    </source>
</evidence>
<feature type="active site" description="Schiff-base intermediate with substrate" evidence="12 14">
    <location>
        <position position="165"/>
    </location>
</feature>
<dbReference type="NCBIfam" id="TIGR00674">
    <property type="entry name" value="dapA"/>
    <property type="match status" value="1"/>
</dbReference>
<dbReference type="CDD" id="cd00950">
    <property type="entry name" value="DHDPS"/>
    <property type="match status" value="1"/>
</dbReference>
<reference evidence="16" key="1">
    <citation type="submission" date="2020-08" db="EMBL/GenBank/DDBJ databases">
        <title>Genome public.</title>
        <authorList>
            <person name="Liu C."/>
            <person name="Sun Q."/>
        </authorList>
    </citation>
    <scope>NUCLEOTIDE SEQUENCE</scope>
    <source>
        <strain evidence="16">BX7</strain>
    </source>
</reference>
<evidence type="ECO:0000256" key="14">
    <source>
        <dbReference type="PIRSR" id="PIRSR001365-1"/>
    </source>
</evidence>
<evidence type="ECO:0000256" key="15">
    <source>
        <dbReference type="PIRSR" id="PIRSR001365-2"/>
    </source>
</evidence>
<dbReference type="PROSITE" id="PS00666">
    <property type="entry name" value="DHDPS_2"/>
    <property type="match status" value="1"/>
</dbReference>
<dbReference type="EMBL" id="JACRSP010000001">
    <property type="protein sequence ID" value="MBC8535561.1"/>
    <property type="molecule type" value="Genomic_DNA"/>
</dbReference>
<evidence type="ECO:0000313" key="17">
    <source>
        <dbReference type="Proteomes" id="UP000620366"/>
    </source>
</evidence>
<dbReference type="InterPro" id="IPR002220">
    <property type="entry name" value="DapA-like"/>
</dbReference>
<organism evidence="16 17">
    <name type="scientific">Feifania hominis</name>
    <dbReference type="NCBI Taxonomy" id="2763660"/>
    <lineage>
        <taxon>Bacteria</taxon>
        <taxon>Bacillati</taxon>
        <taxon>Bacillota</taxon>
        <taxon>Clostridia</taxon>
        <taxon>Eubacteriales</taxon>
        <taxon>Feifaniaceae</taxon>
        <taxon>Feifania</taxon>
    </lineage>
</organism>
<dbReference type="InterPro" id="IPR013785">
    <property type="entry name" value="Aldolase_TIM"/>
</dbReference>
<keyword evidence="6 12" id="KW-0028">Amino-acid biosynthesis</keyword>
<dbReference type="GO" id="GO:0005829">
    <property type="term" value="C:cytosol"/>
    <property type="evidence" value="ECO:0007669"/>
    <property type="project" value="TreeGrafter"/>
</dbReference>
<dbReference type="HAMAP" id="MF_00418">
    <property type="entry name" value="DapA"/>
    <property type="match status" value="1"/>
</dbReference>
<keyword evidence="9 12" id="KW-0456">Lyase</keyword>
<evidence type="ECO:0000256" key="7">
    <source>
        <dbReference type="ARBA" id="ARBA00022915"/>
    </source>
</evidence>
<dbReference type="SMART" id="SM01130">
    <property type="entry name" value="DHDPS"/>
    <property type="match status" value="1"/>
</dbReference>
<dbReference type="GO" id="GO:0008840">
    <property type="term" value="F:4-hydroxy-tetrahydrodipicolinate synthase activity"/>
    <property type="evidence" value="ECO:0007669"/>
    <property type="project" value="UniProtKB-UniRule"/>
</dbReference>
<evidence type="ECO:0000256" key="3">
    <source>
        <dbReference type="ARBA" id="ARBA00007592"/>
    </source>
</evidence>
<evidence type="ECO:0000256" key="9">
    <source>
        <dbReference type="ARBA" id="ARBA00023239"/>
    </source>
</evidence>
<comment type="function">
    <text evidence="1 12">Catalyzes the condensation of (S)-aspartate-beta-semialdehyde [(S)-ASA] and pyruvate to 4-hydroxy-tetrahydrodipicolinate (HTPA).</text>
</comment>
<comment type="subcellular location">
    <subcellularLocation>
        <location evidence="12">Cytoplasm</location>
    </subcellularLocation>
</comment>
<dbReference type="PANTHER" id="PTHR12128">
    <property type="entry name" value="DIHYDRODIPICOLINATE SYNTHASE"/>
    <property type="match status" value="1"/>
</dbReference>
<proteinExistence type="inferred from homology"/>
<keyword evidence="7 12" id="KW-0220">Diaminopimelate biosynthesis</keyword>